<evidence type="ECO:0000313" key="2">
    <source>
        <dbReference type="EMBL" id="WVN88358.1"/>
    </source>
</evidence>
<dbReference type="EMBL" id="CP143787">
    <property type="protein sequence ID" value="WVN88358.1"/>
    <property type="molecule type" value="Genomic_DNA"/>
</dbReference>
<feature type="region of interest" description="Disordered" evidence="1">
    <location>
        <begin position="1"/>
        <end position="22"/>
    </location>
</feature>
<organism evidence="2 3">
    <name type="scientific">Cryptococcus depauperatus CBS 7841</name>
    <dbReference type="NCBI Taxonomy" id="1295531"/>
    <lineage>
        <taxon>Eukaryota</taxon>
        <taxon>Fungi</taxon>
        <taxon>Dikarya</taxon>
        <taxon>Basidiomycota</taxon>
        <taxon>Agaricomycotina</taxon>
        <taxon>Tremellomycetes</taxon>
        <taxon>Tremellales</taxon>
        <taxon>Cryptococcaceae</taxon>
        <taxon>Cryptococcus</taxon>
    </lineage>
</organism>
<dbReference type="RefSeq" id="XP_066069058.1">
    <property type="nucleotide sequence ID" value="XM_066212961.1"/>
</dbReference>
<reference evidence="2" key="1">
    <citation type="submission" date="2016-06" db="EMBL/GenBank/DDBJ databases">
        <authorList>
            <person name="Cuomo C."/>
            <person name="Litvintseva A."/>
            <person name="Heitman J."/>
            <person name="Chen Y."/>
            <person name="Sun S."/>
            <person name="Springer D."/>
            <person name="Dromer F."/>
            <person name="Young S."/>
            <person name="Zeng Q."/>
            <person name="Chapman S."/>
            <person name="Gujja S."/>
            <person name="Saif S."/>
            <person name="Birren B."/>
        </authorList>
    </citation>
    <scope>NUCLEOTIDE SEQUENCE</scope>
    <source>
        <strain evidence="2">CBS 7841</strain>
    </source>
</reference>
<dbReference type="Proteomes" id="UP000094043">
    <property type="component" value="Chromosome 4"/>
</dbReference>
<evidence type="ECO:0000313" key="3">
    <source>
        <dbReference type="Proteomes" id="UP000094043"/>
    </source>
</evidence>
<keyword evidence="3" id="KW-1185">Reference proteome</keyword>
<dbReference type="AlphaFoldDB" id="A0AAJ8JTX6"/>
<reference evidence="2" key="3">
    <citation type="submission" date="2024-01" db="EMBL/GenBank/DDBJ databases">
        <authorList>
            <person name="Coelho M.A."/>
            <person name="David-Palma M."/>
            <person name="Shea T."/>
            <person name="Sun S."/>
            <person name="Cuomo C.A."/>
            <person name="Heitman J."/>
        </authorList>
    </citation>
    <scope>NUCLEOTIDE SEQUENCE</scope>
    <source>
        <strain evidence="2">CBS 7841</strain>
    </source>
</reference>
<gene>
    <name evidence="2" type="ORF">L203_103564</name>
</gene>
<proteinExistence type="predicted"/>
<dbReference type="KEGG" id="cdep:91087775"/>
<reference evidence="2" key="2">
    <citation type="journal article" date="2022" name="Elife">
        <title>Obligate sexual reproduction of a homothallic fungus closely related to the Cryptococcus pathogenic species complex.</title>
        <authorList>
            <person name="Passer A.R."/>
            <person name="Clancey S.A."/>
            <person name="Shea T."/>
            <person name="David-Palma M."/>
            <person name="Averette A.F."/>
            <person name="Boekhout T."/>
            <person name="Porcel B.M."/>
            <person name="Nowrousian M."/>
            <person name="Cuomo C.A."/>
            <person name="Sun S."/>
            <person name="Heitman J."/>
            <person name="Coelho M.A."/>
        </authorList>
    </citation>
    <scope>NUCLEOTIDE SEQUENCE</scope>
    <source>
        <strain evidence="2">CBS 7841</strain>
    </source>
</reference>
<name>A0AAJ8JTX6_9TREE</name>
<sequence>MSKDVDANRGAGLFKTPTEDAQTTENGVVEMMDIPSTGLEFFEYRRRLFLAGFPIPTTPTTQTLPEKYKVPKQPPDPLPVSVRRDLHPSILRIDRALSEEGAIGSKELWESGVRDLACKLHNGRKFTKGMRLGLVIKILISSWISEGLWPLDPITNAPEQPPASPIIKGVDLFPELQGQQPSNAT</sequence>
<feature type="region of interest" description="Disordered" evidence="1">
    <location>
        <begin position="61"/>
        <end position="81"/>
    </location>
</feature>
<accession>A0AAJ8JTX6</accession>
<dbReference type="GeneID" id="91087775"/>
<evidence type="ECO:0000256" key="1">
    <source>
        <dbReference type="SAM" id="MobiDB-lite"/>
    </source>
</evidence>
<protein>
    <submittedName>
        <fullName evidence="2">Uncharacterized protein</fullName>
    </submittedName>
</protein>